<name>A0AAE9MV26_9SPIR</name>
<sequence length="37" mass="4192">MKKLFSEIDSLSALADTMENFLAEQNRKGLIFPAKSF</sequence>
<dbReference type="EMBL" id="CP038802">
    <property type="protein sequence ID" value="UTY28741.1"/>
    <property type="molecule type" value="Genomic_DNA"/>
</dbReference>
<dbReference type="EMBL" id="CP038804">
    <property type="protein sequence ID" value="UTY33608.1"/>
    <property type="molecule type" value="Genomic_DNA"/>
</dbReference>
<gene>
    <name evidence="2" type="ORF">E4N74_05930</name>
    <name evidence="1" type="ORF">E4N76_06830</name>
</gene>
<protein>
    <submittedName>
        <fullName evidence="2">Uncharacterized protein</fullName>
    </submittedName>
</protein>
<dbReference type="Proteomes" id="UP001059401">
    <property type="component" value="Chromosome"/>
</dbReference>
<keyword evidence="4" id="KW-1185">Reference proteome</keyword>
<proteinExistence type="predicted"/>
<reference evidence="2" key="1">
    <citation type="submission" date="2019-04" db="EMBL/GenBank/DDBJ databases">
        <title>Whole genome sequencing of oral phylogroup 2 treponemes.</title>
        <authorList>
            <person name="Chan Y."/>
            <person name="Zeng H.H."/>
            <person name="Yu X.L."/>
            <person name="Leung W.K."/>
            <person name="Watt R.M."/>
        </authorList>
    </citation>
    <scope>NUCLEOTIDE SEQUENCE</scope>
    <source>
        <strain evidence="2">OMZ 835</strain>
        <strain evidence="1">OMZ 847</strain>
    </source>
</reference>
<dbReference type="Proteomes" id="UP001058682">
    <property type="component" value="Chromosome"/>
</dbReference>
<evidence type="ECO:0000313" key="1">
    <source>
        <dbReference type="EMBL" id="UTY28741.1"/>
    </source>
</evidence>
<evidence type="ECO:0000313" key="2">
    <source>
        <dbReference type="EMBL" id="UTY33608.1"/>
    </source>
</evidence>
<evidence type="ECO:0000313" key="3">
    <source>
        <dbReference type="Proteomes" id="UP001058682"/>
    </source>
</evidence>
<dbReference type="AlphaFoldDB" id="A0AAE9MV26"/>
<evidence type="ECO:0000313" key="4">
    <source>
        <dbReference type="Proteomes" id="UP001059401"/>
    </source>
</evidence>
<organism evidence="2 3">
    <name type="scientific">Treponema putidum</name>
    <dbReference type="NCBI Taxonomy" id="221027"/>
    <lineage>
        <taxon>Bacteria</taxon>
        <taxon>Pseudomonadati</taxon>
        <taxon>Spirochaetota</taxon>
        <taxon>Spirochaetia</taxon>
        <taxon>Spirochaetales</taxon>
        <taxon>Treponemataceae</taxon>
        <taxon>Treponema</taxon>
    </lineage>
</organism>
<accession>A0AAE9MV26</accession>